<dbReference type="AlphaFoldDB" id="A0A165MT46"/>
<gene>
    <name evidence="2" type="ORF">NEOLEDRAFT_120651</name>
</gene>
<evidence type="ECO:0000313" key="3">
    <source>
        <dbReference type="Proteomes" id="UP000076761"/>
    </source>
</evidence>
<organism evidence="2 3">
    <name type="scientific">Neolentinus lepideus HHB14362 ss-1</name>
    <dbReference type="NCBI Taxonomy" id="1314782"/>
    <lineage>
        <taxon>Eukaryota</taxon>
        <taxon>Fungi</taxon>
        <taxon>Dikarya</taxon>
        <taxon>Basidiomycota</taxon>
        <taxon>Agaricomycotina</taxon>
        <taxon>Agaricomycetes</taxon>
        <taxon>Gloeophyllales</taxon>
        <taxon>Gloeophyllaceae</taxon>
        <taxon>Neolentinus</taxon>
    </lineage>
</organism>
<dbReference type="InParanoid" id="A0A165MT46"/>
<accession>A0A165MT46</accession>
<feature type="compositionally biased region" description="Polar residues" evidence="1">
    <location>
        <begin position="69"/>
        <end position="78"/>
    </location>
</feature>
<dbReference type="OrthoDB" id="3329645at2759"/>
<sequence length="241" mass="26728">MYRNLWSTADDDALFYGYSPSPSLTYLASSEGSSQDGTGCIAPAMIMAPPTLLDEFEDDDQGGEESLLAASSSGQQVVEGTPQVPKRKSGSKRKLARRVRNRAEERVLDAKIVFKECPKDARQRVCCSGCGQLFSREPRILTAHFREHVTRIKTTLSSQQRIVCPWPECRRSVQMSGLPRHLGKLDHLAKRVKCPLCGNEGGLSRPDALSRHLKESCRGCRCGAPRRPLSEAEEHRKNCTA</sequence>
<reference evidence="2 3" key="1">
    <citation type="journal article" date="2016" name="Mol. Biol. Evol.">
        <title>Comparative Genomics of Early-Diverging Mushroom-Forming Fungi Provides Insights into the Origins of Lignocellulose Decay Capabilities.</title>
        <authorList>
            <person name="Nagy L.G."/>
            <person name="Riley R."/>
            <person name="Tritt A."/>
            <person name="Adam C."/>
            <person name="Daum C."/>
            <person name="Floudas D."/>
            <person name="Sun H."/>
            <person name="Yadav J.S."/>
            <person name="Pangilinan J."/>
            <person name="Larsson K.H."/>
            <person name="Matsuura K."/>
            <person name="Barry K."/>
            <person name="Labutti K."/>
            <person name="Kuo R."/>
            <person name="Ohm R.A."/>
            <person name="Bhattacharya S.S."/>
            <person name="Shirouzu T."/>
            <person name="Yoshinaga Y."/>
            <person name="Martin F.M."/>
            <person name="Grigoriev I.V."/>
            <person name="Hibbett D.S."/>
        </authorList>
    </citation>
    <scope>NUCLEOTIDE SEQUENCE [LARGE SCALE GENOMIC DNA]</scope>
    <source>
        <strain evidence="2 3">HHB14362 ss-1</strain>
    </source>
</reference>
<evidence type="ECO:0000313" key="2">
    <source>
        <dbReference type="EMBL" id="KZT18741.1"/>
    </source>
</evidence>
<protein>
    <submittedName>
        <fullName evidence="2">Uncharacterized protein</fullName>
    </submittedName>
</protein>
<proteinExistence type="predicted"/>
<dbReference type="Proteomes" id="UP000076761">
    <property type="component" value="Unassembled WGS sequence"/>
</dbReference>
<feature type="compositionally biased region" description="Acidic residues" evidence="1">
    <location>
        <begin position="54"/>
        <end position="63"/>
    </location>
</feature>
<keyword evidence="3" id="KW-1185">Reference proteome</keyword>
<evidence type="ECO:0000256" key="1">
    <source>
        <dbReference type="SAM" id="MobiDB-lite"/>
    </source>
</evidence>
<feature type="compositionally biased region" description="Basic residues" evidence="1">
    <location>
        <begin position="85"/>
        <end position="100"/>
    </location>
</feature>
<name>A0A165MT46_9AGAM</name>
<dbReference type="EMBL" id="KV425663">
    <property type="protein sequence ID" value="KZT18741.1"/>
    <property type="molecule type" value="Genomic_DNA"/>
</dbReference>
<feature type="region of interest" description="Disordered" evidence="1">
    <location>
        <begin position="54"/>
        <end position="100"/>
    </location>
</feature>
<dbReference type="Gene3D" id="3.30.160.60">
    <property type="entry name" value="Classic Zinc Finger"/>
    <property type="match status" value="1"/>
</dbReference>